<dbReference type="EMBL" id="VSSQ01082315">
    <property type="protein sequence ID" value="MPN30985.1"/>
    <property type="molecule type" value="Genomic_DNA"/>
</dbReference>
<comment type="caution">
    <text evidence="2">The sequence shown here is derived from an EMBL/GenBank/DDBJ whole genome shotgun (WGS) entry which is preliminary data.</text>
</comment>
<accession>A0A645GW13</accession>
<proteinExistence type="predicted"/>
<feature type="compositionally biased region" description="Polar residues" evidence="1">
    <location>
        <begin position="77"/>
        <end position="90"/>
    </location>
</feature>
<sequence length="100" mass="10509">MTVGYVAPPTGFSLDGTLSTEQGAPAFYYDYVFTRQDDGYYLTAMKTSDMKPASEAQAPQSDTQAEAPKNDQLAKELQQQADSTGASNSAAGAPAETTGD</sequence>
<evidence type="ECO:0000256" key="1">
    <source>
        <dbReference type="SAM" id="MobiDB-lite"/>
    </source>
</evidence>
<reference evidence="2" key="1">
    <citation type="submission" date="2019-08" db="EMBL/GenBank/DDBJ databases">
        <authorList>
            <person name="Kucharzyk K."/>
            <person name="Murdoch R.W."/>
            <person name="Higgins S."/>
            <person name="Loffler F."/>
        </authorList>
    </citation>
    <scope>NUCLEOTIDE SEQUENCE</scope>
</reference>
<evidence type="ECO:0000313" key="2">
    <source>
        <dbReference type="EMBL" id="MPN30985.1"/>
    </source>
</evidence>
<protein>
    <submittedName>
        <fullName evidence="2">Uncharacterized protein</fullName>
    </submittedName>
</protein>
<gene>
    <name evidence="2" type="ORF">SDC9_178456</name>
</gene>
<organism evidence="2">
    <name type="scientific">bioreactor metagenome</name>
    <dbReference type="NCBI Taxonomy" id="1076179"/>
    <lineage>
        <taxon>unclassified sequences</taxon>
        <taxon>metagenomes</taxon>
        <taxon>ecological metagenomes</taxon>
    </lineage>
</organism>
<name>A0A645GW13_9ZZZZ</name>
<feature type="region of interest" description="Disordered" evidence="1">
    <location>
        <begin position="50"/>
        <end position="100"/>
    </location>
</feature>
<dbReference type="AlphaFoldDB" id="A0A645GW13"/>